<proteinExistence type="predicted"/>
<organism evidence="1 2">
    <name type="scientific">Podarcis lilfordi</name>
    <name type="common">Lilford's wall lizard</name>
    <dbReference type="NCBI Taxonomy" id="74358"/>
    <lineage>
        <taxon>Eukaryota</taxon>
        <taxon>Metazoa</taxon>
        <taxon>Chordata</taxon>
        <taxon>Craniata</taxon>
        <taxon>Vertebrata</taxon>
        <taxon>Euteleostomi</taxon>
        <taxon>Lepidosauria</taxon>
        <taxon>Squamata</taxon>
        <taxon>Bifurcata</taxon>
        <taxon>Unidentata</taxon>
        <taxon>Episquamata</taxon>
        <taxon>Laterata</taxon>
        <taxon>Lacertibaenia</taxon>
        <taxon>Lacertidae</taxon>
        <taxon>Podarcis</taxon>
    </lineage>
</organism>
<keyword evidence="2" id="KW-1185">Reference proteome</keyword>
<dbReference type="Proteomes" id="UP001178461">
    <property type="component" value="Chromosome 1"/>
</dbReference>
<sequence>MTVHIQQPGKQMSKWCNPECSSKFKARGKSTSIHRAPPPDHTWIYEATSLVLKTRRDNRTGSGSSEKKQQEIPLSLPLSLLLPSI</sequence>
<name>A0AA35NUE7_9SAUR</name>
<gene>
    <name evidence="1" type="ORF">PODLI_1B006178</name>
</gene>
<reference evidence="1" key="1">
    <citation type="submission" date="2022-12" db="EMBL/GenBank/DDBJ databases">
        <authorList>
            <person name="Alioto T."/>
            <person name="Alioto T."/>
            <person name="Gomez Garrido J."/>
        </authorList>
    </citation>
    <scope>NUCLEOTIDE SEQUENCE</scope>
</reference>
<evidence type="ECO:0000313" key="1">
    <source>
        <dbReference type="EMBL" id="CAI5764064.1"/>
    </source>
</evidence>
<dbReference type="EMBL" id="OX395126">
    <property type="protein sequence ID" value="CAI5764064.1"/>
    <property type="molecule type" value="Genomic_DNA"/>
</dbReference>
<dbReference type="AlphaFoldDB" id="A0AA35NUE7"/>
<accession>A0AA35NUE7</accession>
<protein>
    <submittedName>
        <fullName evidence="1">Uncharacterized protein</fullName>
    </submittedName>
</protein>
<evidence type="ECO:0000313" key="2">
    <source>
        <dbReference type="Proteomes" id="UP001178461"/>
    </source>
</evidence>